<dbReference type="InterPro" id="IPR027417">
    <property type="entry name" value="P-loop_NTPase"/>
</dbReference>
<name>A0A559KAE2_9BACL</name>
<sequence>MQMLSKEEKLKFVEGIRIIHPQFQKAMRYIEEAHHESSYTTDPLSLLIFGNSGCGKTTLFETYIKKHDQVTNTVVDGIRSTNRVILHASIPSPATHVTVTERLLKQLGDPYPSKGTVGQKDLRLVNLIKSNKVQLIMLDEIQHFIDKDKEKVIHKVSDWFKSLINQTRVPVVLFGLEEAQQVLDANEQLSRRFPVRMNIKPFGFKSPKEIEEFRRLMHEIDQQLCKVFTKPSLLGDEEMCERMFYATNGSIDSIMKLIRRSAKEVIERDGECIDLMDLARAYERYTHVKMDKAVNPFVIEHFSLSKFSA</sequence>
<dbReference type="InterPro" id="IPR052026">
    <property type="entry name" value="ExeA_AAA_ATPase_DNA-bind"/>
</dbReference>
<accession>A0A559KAE2</accession>
<dbReference type="RefSeq" id="WP_144848167.1">
    <property type="nucleotide sequence ID" value="NZ_VNJI01000017.1"/>
</dbReference>
<dbReference type="Proteomes" id="UP000317036">
    <property type="component" value="Unassembled WGS sequence"/>
</dbReference>
<dbReference type="PANTHER" id="PTHR35894:SF1">
    <property type="entry name" value="PHOSPHORIBULOKINASE _ URIDINE KINASE FAMILY"/>
    <property type="match status" value="1"/>
</dbReference>
<dbReference type="PANTHER" id="PTHR35894">
    <property type="entry name" value="GENERAL SECRETION PATHWAY PROTEIN A-RELATED"/>
    <property type="match status" value="1"/>
</dbReference>
<dbReference type="Gene3D" id="3.40.50.300">
    <property type="entry name" value="P-loop containing nucleotide triphosphate hydrolases"/>
    <property type="match status" value="1"/>
</dbReference>
<reference evidence="2 3" key="1">
    <citation type="submission" date="2019-07" db="EMBL/GenBank/DDBJ databases">
        <authorList>
            <person name="Kim J."/>
        </authorList>
    </citation>
    <scope>NUCLEOTIDE SEQUENCE [LARGE SCALE GENOMIC DNA]</scope>
    <source>
        <strain evidence="2 3">JC52</strain>
    </source>
</reference>
<dbReference type="AlphaFoldDB" id="A0A559KAE2"/>
<organism evidence="2 3">
    <name type="scientific">Paenibacillus cremeus</name>
    <dbReference type="NCBI Taxonomy" id="2163881"/>
    <lineage>
        <taxon>Bacteria</taxon>
        <taxon>Bacillati</taxon>
        <taxon>Bacillota</taxon>
        <taxon>Bacilli</taxon>
        <taxon>Bacillales</taxon>
        <taxon>Paenibacillaceae</taxon>
        <taxon>Paenibacillus</taxon>
    </lineage>
</organism>
<evidence type="ECO:0000313" key="2">
    <source>
        <dbReference type="EMBL" id="TVY09094.1"/>
    </source>
</evidence>
<dbReference type="Pfam" id="PF05621">
    <property type="entry name" value="TniB"/>
    <property type="match status" value="1"/>
</dbReference>
<evidence type="ECO:0000313" key="3">
    <source>
        <dbReference type="Proteomes" id="UP000317036"/>
    </source>
</evidence>
<gene>
    <name evidence="2" type="ORF">FPZ49_15400</name>
</gene>
<dbReference type="OrthoDB" id="8581376at2"/>
<dbReference type="SMART" id="SM00382">
    <property type="entry name" value="AAA"/>
    <property type="match status" value="1"/>
</dbReference>
<comment type="caution">
    <text evidence="2">The sequence shown here is derived from an EMBL/GenBank/DDBJ whole genome shotgun (WGS) entry which is preliminary data.</text>
</comment>
<dbReference type="SUPFAM" id="SSF52540">
    <property type="entry name" value="P-loop containing nucleoside triphosphate hydrolases"/>
    <property type="match status" value="1"/>
</dbReference>
<dbReference type="EMBL" id="VNJI01000017">
    <property type="protein sequence ID" value="TVY09094.1"/>
    <property type="molecule type" value="Genomic_DNA"/>
</dbReference>
<feature type="domain" description="AAA+ ATPase" evidence="1">
    <location>
        <begin position="42"/>
        <end position="271"/>
    </location>
</feature>
<proteinExistence type="predicted"/>
<dbReference type="InterPro" id="IPR003593">
    <property type="entry name" value="AAA+_ATPase"/>
</dbReference>
<protein>
    <submittedName>
        <fullName evidence="2">AAA family ATPase</fullName>
    </submittedName>
</protein>
<dbReference type="InterPro" id="IPR008868">
    <property type="entry name" value="TniB"/>
</dbReference>
<evidence type="ECO:0000259" key="1">
    <source>
        <dbReference type="SMART" id="SM00382"/>
    </source>
</evidence>
<keyword evidence="3" id="KW-1185">Reference proteome</keyword>